<accession>A0AAD9H3G8</accession>
<comment type="caution">
    <text evidence="1">The sequence shown here is derived from an EMBL/GenBank/DDBJ whole genome shotgun (WGS) entry which is preliminary data.</text>
</comment>
<keyword evidence="2" id="KW-1185">Reference proteome</keyword>
<proteinExistence type="predicted"/>
<reference evidence="1" key="1">
    <citation type="submission" date="2021-06" db="EMBL/GenBank/DDBJ databases">
        <title>Comparative genomics, transcriptomics and evolutionary studies reveal genomic signatures of adaptation to plant cell wall in hemibiotrophic fungi.</title>
        <authorList>
            <consortium name="DOE Joint Genome Institute"/>
            <person name="Baroncelli R."/>
            <person name="Diaz J.F."/>
            <person name="Benocci T."/>
            <person name="Peng M."/>
            <person name="Battaglia E."/>
            <person name="Haridas S."/>
            <person name="Andreopoulos W."/>
            <person name="Labutti K."/>
            <person name="Pangilinan J."/>
            <person name="Floch G.L."/>
            <person name="Makela M.R."/>
            <person name="Henrissat B."/>
            <person name="Grigoriev I.V."/>
            <person name="Crouch J.A."/>
            <person name="De Vries R.P."/>
            <person name="Sukno S.A."/>
            <person name="Thon M.R."/>
        </authorList>
    </citation>
    <scope>NUCLEOTIDE SEQUENCE</scope>
    <source>
        <strain evidence="1">MAFF235873</strain>
    </source>
</reference>
<name>A0AAD9H3G8_9PEZI</name>
<organism evidence="1 2">
    <name type="scientific">Colletotrichum zoysiae</name>
    <dbReference type="NCBI Taxonomy" id="1216348"/>
    <lineage>
        <taxon>Eukaryota</taxon>
        <taxon>Fungi</taxon>
        <taxon>Dikarya</taxon>
        <taxon>Ascomycota</taxon>
        <taxon>Pezizomycotina</taxon>
        <taxon>Sordariomycetes</taxon>
        <taxon>Hypocreomycetidae</taxon>
        <taxon>Glomerellales</taxon>
        <taxon>Glomerellaceae</taxon>
        <taxon>Colletotrichum</taxon>
        <taxon>Colletotrichum graminicola species complex</taxon>
    </lineage>
</organism>
<evidence type="ECO:0000313" key="1">
    <source>
        <dbReference type="EMBL" id="KAK2021736.1"/>
    </source>
</evidence>
<dbReference type="EMBL" id="MU843083">
    <property type="protein sequence ID" value="KAK2021736.1"/>
    <property type="molecule type" value="Genomic_DNA"/>
</dbReference>
<evidence type="ECO:0000313" key="2">
    <source>
        <dbReference type="Proteomes" id="UP001232148"/>
    </source>
</evidence>
<gene>
    <name evidence="1" type="ORF">LX32DRAFT_232563</name>
</gene>
<sequence>MHTHRKTRQELVYRRLETQLAARFWRRTRPATTTRPLRGSRCGYIPPTLQTNLLSFYSSYYSSFLWLSPAWLV</sequence>
<dbReference type="Proteomes" id="UP001232148">
    <property type="component" value="Unassembled WGS sequence"/>
</dbReference>
<dbReference type="AlphaFoldDB" id="A0AAD9H3G8"/>
<protein>
    <submittedName>
        <fullName evidence="1">Uncharacterized protein</fullName>
    </submittedName>
</protein>